<dbReference type="NCBIfam" id="TIGR00372">
    <property type="entry name" value="cas4"/>
    <property type="match status" value="1"/>
</dbReference>
<comment type="similarity">
    <text evidence="9">Belongs to the CRISPR-associated exonuclease Cas4 family.</text>
</comment>
<keyword evidence="6 9" id="KW-0411">Iron-sulfur</keyword>
<dbReference type="GO" id="GO:0004527">
    <property type="term" value="F:exonuclease activity"/>
    <property type="evidence" value="ECO:0007669"/>
    <property type="project" value="UniProtKB-KW"/>
</dbReference>
<comment type="caution">
    <text evidence="12">The sequence shown here is derived from an EMBL/GenBank/DDBJ whole genome shotgun (WGS) entry which is preliminary data.</text>
</comment>
<protein>
    <recommendedName>
        <fullName evidence="9">CRISPR-associated exonuclease Cas4</fullName>
        <ecNumber evidence="9">3.1.12.1</ecNumber>
    </recommendedName>
</protein>
<dbReference type="OrthoDB" id="9794720at2"/>
<evidence type="ECO:0000313" key="12">
    <source>
        <dbReference type="EMBL" id="KAE9633429.1"/>
    </source>
</evidence>
<keyword evidence="13" id="KW-1185">Reference proteome</keyword>
<organism evidence="12 13">
    <name type="scientific">Defluviitalea raffinosedens</name>
    <dbReference type="NCBI Taxonomy" id="1450156"/>
    <lineage>
        <taxon>Bacteria</taxon>
        <taxon>Bacillati</taxon>
        <taxon>Bacillota</taxon>
        <taxon>Clostridia</taxon>
        <taxon>Lachnospirales</taxon>
        <taxon>Defluviitaleaceae</taxon>
        <taxon>Defluviitalea</taxon>
    </lineage>
</organism>
<keyword evidence="7 9" id="KW-0051">Antiviral defense</keyword>
<gene>
    <name evidence="12" type="primary">cas4</name>
    <name evidence="12" type="ORF">GND95_09330</name>
</gene>
<keyword evidence="8 9" id="KW-0464">Manganese</keyword>
<dbReference type="InterPro" id="IPR011604">
    <property type="entry name" value="PDDEXK-like_dom_sf"/>
</dbReference>
<dbReference type="Gene3D" id="3.90.320.10">
    <property type="match status" value="1"/>
</dbReference>
<evidence type="ECO:0000256" key="10">
    <source>
        <dbReference type="SAM" id="Coils"/>
    </source>
</evidence>
<sequence length="166" mass="19791">MFEDTRVTGTEVNYYFVCTKKLWFFAHGIQMEQTSDRVYMGKLMHEDSFSREDKEILIDGTIKLDFIKKSLEIHESKLSNSMQEATLYQILYYLYYLKGKGVKDVKGYVHFPKSKRKEEVQLTEEYEQQLQEVIQRILEIKNSSKPPVVEEKKICKKCSYYNLCFC</sequence>
<evidence type="ECO:0000256" key="7">
    <source>
        <dbReference type="ARBA" id="ARBA00023118"/>
    </source>
</evidence>
<accession>A0A7C8HHM6</accession>
<proteinExistence type="inferred from homology"/>
<keyword evidence="1 9" id="KW-0540">Nuclease</keyword>
<evidence type="ECO:0000256" key="9">
    <source>
        <dbReference type="RuleBase" id="RU365022"/>
    </source>
</evidence>
<dbReference type="GO" id="GO:0046872">
    <property type="term" value="F:metal ion binding"/>
    <property type="evidence" value="ECO:0007669"/>
    <property type="project" value="UniProtKB-KW"/>
</dbReference>
<keyword evidence="2 9" id="KW-0479">Metal-binding</keyword>
<dbReference type="InterPro" id="IPR013343">
    <property type="entry name" value="CRISPR-assoc_prot_Cas4"/>
</dbReference>
<dbReference type="EMBL" id="WSLF01000008">
    <property type="protein sequence ID" value="KAE9633429.1"/>
    <property type="molecule type" value="Genomic_DNA"/>
</dbReference>
<dbReference type="GO" id="GO:0051536">
    <property type="term" value="F:iron-sulfur cluster binding"/>
    <property type="evidence" value="ECO:0007669"/>
    <property type="project" value="UniProtKB-KW"/>
</dbReference>
<dbReference type="InterPro" id="IPR022765">
    <property type="entry name" value="Dna2/Cas4_DUF83"/>
</dbReference>
<comment type="cofactor">
    <cofactor evidence="9">
        <name>iron-sulfur cluster</name>
        <dbReference type="ChEBI" id="CHEBI:30408"/>
    </cofactor>
</comment>
<keyword evidence="4 9" id="KW-0269">Exonuclease</keyword>
<dbReference type="PANTHER" id="PTHR37168">
    <property type="entry name" value="CRISPR-ASSOCIATED EXONUCLEASE CAS4"/>
    <property type="match status" value="1"/>
</dbReference>
<name>A0A7C8HHM6_9FIRM</name>
<comment type="function">
    <text evidence="9">CRISPR (clustered regularly interspaced short palindromic repeat) is an adaptive immune system that provides protection against mobile genetic elements (viruses, transposable elements and conjugative plasmids). CRISPR clusters contain sequences complementary to antecedent mobile elements and target invading nucleic acids. CRISPR clusters are transcribed and processed into CRISPR RNA (crRNA).</text>
</comment>
<evidence type="ECO:0000313" key="13">
    <source>
        <dbReference type="Proteomes" id="UP000483018"/>
    </source>
</evidence>
<keyword evidence="10" id="KW-0175">Coiled coil</keyword>
<dbReference type="PANTHER" id="PTHR37168:SF1">
    <property type="entry name" value="CRISPR-ASSOCIATED EXONUCLEASE CAS4"/>
    <property type="match status" value="1"/>
</dbReference>
<evidence type="ECO:0000259" key="11">
    <source>
        <dbReference type="Pfam" id="PF01930"/>
    </source>
</evidence>
<reference evidence="12 13" key="1">
    <citation type="submission" date="2019-12" db="EMBL/GenBank/DDBJ databases">
        <title>Defluviitalea raffinosedens, isolated from a biogas fermenter, genome sequencing and characterization.</title>
        <authorList>
            <person name="Rettenmaier R."/>
            <person name="Schneider M."/>
            <person name="Neuhaus K."/>
            <person name="Liebl W."/>
            <person name="Zverlov V."/>
        </authorList>
    </citation>
    <scope>NUCLEOTIDE SEQUENCE [LARGE SCALE GENOMIC DNA]</scope>
    <source>
        <strain evidence="12 13">249c-K6</strain>
    </source>
</reference>
<evidence type="ECO:0000256" key="6">
    <source>
        <dbReference type="ARBA" id="ARBA00023014"/>
    </source>
</evidence>
<dbReference type="EC" id="3.1.12.1" evidence="9"/>
<evidence type="ECO:0000256" key="5">
    <source>
        <dbReference type="ARBA" id="ARBA00023004"/>
    </source>
</evidence>
<evidence type="ECO:0000256" key="2">
    <source>
        <dbReference type="ARBA" id="ARBA00022723"/>
    </source>
</evidence>
<evidence type="ECO:0000256" key="4">
    <source>
        <dbReference type="ARBA" id="ARBA00022839"/>
    </source>
</evidence>
<dbReference type="GO" id="GO:0051607">
    <property type="term" value="P:defense response to virus"/>
    <property type="evidence" value="ECO:0007669"/>
    <property type="project" value="UniProtKB-KW"/>
</dbReference>
<dbReference type="Proteomes" id="UP000483018">
    <property type="component" value="Unassembled WGS sequence"/>
</dbReference>
<comment type="cofactor">
    <cofactor evidence="9">
        <name>Mg(2+)</name>
        <dbReference type="ChEBI" id="CHEBI:18420"/>
    </cofactor>
    <cofactor evidence="9">
        <name>Mn(2+)</name>
        <dbReference type="ChEBI" id="CHEBI:29035"/>
    </cofactor>
    <text evidence="9">Mg(2+) or Mn(2+) required for ssDNA cleavage activity.</text>
</comment>
<keyword evidence="5 9" id="KW-0408">Iron</keyword>
<feature type="domain" description="DUF83" evidence="11">
    <location>
        <begin position="8"/>
        <end position="165"/>
    </location>
</feature>
<evidence type="ECO:0000256" key="3">
    <source>
        <dbReference type="ARBA" id="ARBA00022801"/>
    </source>
</evidence>
<keyword evidence="3 9" id="KW-0378">Hydrolase</keyword>
<evidence type="ECO:0000256" key="1">
    <source>
        <dbReference type="ARBA" id="ARBA00022722"/>
    </source>
</evidence>
<dbReference type="RefSeq" id="WP_158740700.1">
    <property type="nucleotide sequence ID" value="NZ_JAFBEP010000032.1"/>
</dbReference>
<dbReference type="AlphaFoldDB" id="A0A7C8HHM6"/>
<feature type="coiled-coil region" evidence="10">
    <location>
        <begin position="116"/>
        <end position="143"/>
    </location>
</feature>
<dbReference type="Pfam" id="PF01930">
    <property type="entry name" value="Cas_Cas4"/>
    <property type="match status" value="1"/>
</dbReference>
<evidence type="ECO:0000256" key="8">
    <source>
        <dbReference type="ARBA" id="ARBA00023211"/>
    </source>
</evidence>